<name>A0A4S3J961_9EURO</name>
<reference evidence="1 2" key="1">
    <citation type="submission" date="2019-03" db="EMBL/GenBank/DDBJ databases">
        <title>The genome sequence of a newly discovered highly antifungal drug resistant Aspergillus species, Aspergillus tanneri NIH 1004.</title>
        <authorList>
            <person name="Mounaud S."/>
            <person name="Singh I."/>
            <person name="Joardar V."/>
            <person name="Pakala S."/>
            <person name="Pakala S."/>
            <person name="Venepally P."/>
            <person name="Hoover J."/>
            <person name="Nierman W."/>
            <person name="Chung J."/>
            <person name="Losada L."/>
        </authorList>
    </citation>
    <scope>NUCLEOTIDE SEQUENCE [LARGE SCALE GENOMIC DNA]</scope>
    <source>
        <strain evidence="1 2">NIH1004</strain>
    </source>
</reference>
<proteinExistence type="predicted"/>
<evidence type="ECO:0000313" key="2">
    <source>
        <dbReference type="Proteomes" id="UP000308092"/>
    </source>
</evidence>
<dbReference type="Proteomes" id="UP000308092">
    <property type="component" value="Unassembled WGS sequence"/>
</dbReference>
<dbReference type="VEuPathDB" id="FungiDB:EYZ11_011065"/>
<evidence type="ECO:0000313" key="1">
    <source>
        <dbReference type="EMBL" id="THC89481.1"/>
    </source>
</evidence>
<organism evidence="1 2">
    <name type="scientific">Aspergillus tanneri</name>
    <dbReference type="NCBI Taxonomy" id="1220188"/>
    <lineage>
        <taxon>Eukaryota</taxon>
        <taxon>Fungi</taxon>
        <taxon>Dikarya</taxon>
        <taxon>Ascomycota</taxon>
        <taxon>Pezizomycotina</taxon>
        <taxon>Eurotiomycetes</taxon>
        <taxon>Eurotiomycetidae</taxon>
        <taxon>Eurotiales</taxon>
        <taxon>Aspergillaceae</taxon>
        <taxon>Aspergillus</taxon>
        <taxon>Aspergillus subgen. Circumdati</taxon>
    </lineage>
</organism>
<gene>
    <name evidence="1" type="ORF">EYZ11_011065</name>
</gene>
<protein>
    <submittedName>
        <fullName evidence="1">Uncharacterized protein</fullName>
    </submittedName>
</protein>
<accession>A0A4S3J961</accession>
<sequence length="54" mass="6360">MYHYRHVSLKATTIQDLTMYKCMLRFDVEGEQLAFIDEYLLAEEAEAVAEEKDT</sequence>
<keyword evidence="2" id="KW-1185">Reference proteome</keyword>
<comment type="caution">
    <text evidence="1">The sequence shown here is derived from an EMBL/GenBank/DDBJ whole genome shotgun (WGS) entry which is preliminary data.</text>
</comment>
<dbReference type="EMBL" id="SOSA01000647">
    <property type="protein sequence ID" value="THC89481.1"/>
    <property type="molecule type" value="Genomic_DNA"/>
</dbReference>
<dbReference type="AlphaFoldDB" id="A0A4S3J961"/>